<keyword evidence="4" id="KW-0472">Membrane</keyword>
<feature type="domain" description="CUB" evidence="6">
    <location>
        <begin position="896"/>
        <end position="1021"/>
    </location>
</feature>
<organism evidence="7 8">
    <name type="scientific">Aplysia californica</name>
    <name type="common">California sea hare</name>
    <dbReference type="NCBI Taxonomy" id="6500"/>
    <lineage>
        <taxon>Eukaryota</taxon>
        <taxon>Metazoa</taxon>
        <taxon>Spiralia</taxon>
        <taxon>Lophotrochozoa</taxon>
        <taxon>Mollusca</taxon>
        <taxon>Gastropoda</taxon>
        <taxon>Heterobranchia</taxon>
        <taxon>Euthyneura</taxon>
        <taxon>Tectipleura</taxon>
        <taxon>Aplysiida</taxon>
        <taxon>Aplysioidea</taxon>
        <taxon>Aplysiidae</taxon>
        <taxon>Aplysia</taxon>
    </lineage>
</organism>
<keyword evidence="4" id="KW-1133">Transmembrane helix</keyword>
<sequence length="1083" mass="121969">MFVLELLLLLIGFLAAGSVEENCGWPKEIILSKRGTQYSSLEFTSSQTNSTTDVLCRTRLSSFDGISVHVSNYYITRGLSFKLTGVLYQFDAIDVAWEYGQFADYLTVWRAAFFVTYSRPAGTTSANEHGFRLGLRYITESQSPCSEGRWSTFTASPRTRLLYPPGYLGKNVYYYLREPVSCKWKIAAPPGLVLDVKLITISPDAVIEINGENGRYVPRIAGSKNVTITSQQKVKGFVVEYTAVPMETRSCSVNNTEVLTGLGDWYVLDWRIRPSGNEDVLECGMTFDSGSDSRVVEVTVTDYRPLTSGQSCADQTVTVIDESSGVVLLKGERPEGPANCTERTFPFSTIRASGRKLSVFLFDKKHSDVRETGLTLVVKSRDINSQVLDPAAPISYAWVPAGQISENDTLMMTLTQAVTANCSVLEAMDKNLSSQLVLSQKMSVFNGPSEEYFELTKDCNGNVLNNTALFPLESVSLVVHGQSEGFWIKYQANRDVPCERVYTPVTGASYMLSETVQQRKHLDCYWHLINDNGLIGVKTNFSSYDIDNEVQSFFFWMVSDVPFYSPAIVPGRLSVLASDGDLNSHQPLLTNYYFLIDPDLWLYAASNLTVRLEVDRPNPHTNLEFQYKTLPYENWVQKSCSMPILNATSEMQQMETFNYPDYMLSDLDCQWNITRADPSHLVTLEVSSIRYIKLCEGDDRPVQLTVYLYSERDTSGTELDICGTRGFWGFAQAFAQETVMLRLKVTRPVIRGLYFRYSSIDPQDTEYTACNETIHLGDKTVSRNVTFYPHHFPGPTVCYWRFLSGSESQAVILTNMDFNFIPPNWQNDVYLPPGKVDFISVVNGTPKTILSTETMTSHSYVVSIENEMLLQVDLTEYLARKMTLTFTANTIPITGCNGTTLTLTVPANGAYQDLTSPNYPDRYPPNSRCAYILRSEDDTKVIEMSVRDLDIPKLSQHLTCTDYMTYDRVVIVNDEYSRYTLCNDGQDHKKPIFSSRPEVKIEFFSYEVQQGHGFLIKYRAVDRHHFPPSSKSPDNDSLVAIVCGSVAGFVGLVIIVAVLIRLRRARSHTQNTEVYVLGQAKKM</sequence>
<name>A0ABM0JB84_APLCA</name>
<dbReference type="SUPFAM" id="SSF49854">
    <property type="entry name" value="Spermadhesin, CUB domain"/>
    <property type="match status" value="1"/>
</dbReference>
<reference evidence="8" key="1">
    <citation type="submission" date="2025-08" db="UniProtKB">
        <authorList>
            <consortium name="RefSeq"/>
        </authorList>
    </citation>
    <scope>IDENTIFICATION</scope>
</reference>
<dbReference type="RefSeq" id="XP_005089663.1">
    <property type="nucleotide sequence ID" value="XM_005089606.2"/>
</dbReference>
<feature type="transmembrane region" description="Helical" evidence="4">
    <location>
        <begin position="1038"/>
        <end position="1060"/>
    </location>
</feature>
<dbReference type="CDD" id="cd00041">
    <property type="entry name" value="CUB"/>
    <property type="match status" value="1"/>
</dbReference>
<feature type="signal peptide" evidence="5">
    <location>
        <begin position="1"/>
        <end position="16"/>
    </location>
</feature>
<dbReference type="Proteomes" id="UP000694888">
    <property type="component" value="Unplaced"/>
</dbReference>
<gene>
    <name evidence="8" type="primary">LOC101849738</name>
</gene>
<dbReference type="Pfam" id="PF00431">
    <property type="entry name" value="CUB"/>
    <property type="match status" value="1"/>
</dbReference>
<dbReference type="InterPro" id="IPR035914">
    <property type="entry name" value="Sperma_CUB_dom_sf"/>
</dbReference>
<evidence type="ECO:0000256" key="2">
    <source>
        <dbReference type="ARBA" id="ARBA00023157"/>
    </source>
</evidence>
<evidence type="ECO:0000256" key="3">
    <source>
        <dbReference type="PROSITE-ProRule" id="PRU00059"/>
    </source>
</evidence>
<evidence type="ECO:0000256" key="5">
    <source>
        <dbReference type="SAM" id="SignalP"/>
    </source>
</evidence>
<evidence type="ECO:0000256" key="1">
    <source>
        <dbReference type="ARBA" id="ARBA00022737"/>
    </source>
</evidence>
<evidence type="ECO:0000259" key="6">
    <source>
        <dbReference type="PROSITE" id="PS01180"/>
    </source>
</evidence>
<keyword evidence="5" id="KW-0732">Signal</keyword>
<keyword evidence="4" id="KW-0812">Transmembrane</keyword>
<evidence type="ECO:0000256" key="4">
    <source>
        <dbReference type="SAM" id="Phobius"/>
    </source>
</evidence>
<accession>A0ABM0JB84</accession>
<comment type="caution">
    <text evidence="3">Lacks conserved residue(s) required for the propagation of feature annotation.</text>
</comment>
<evidence type="ECO:0000313" key="7">
    <source>
        <dbReference type="Proteomes" id="UP000694888"/>
    </source>
</evidence>
<protein>
    <submittedName>
        <fullName evidence="8">Uncharacterized protein LOC101849738</fullName>
    </submittedName>
</protein>
<keyword evidence="1" id="KW-0677">Repeat</keyword>
<feature type="chain" id="PRO_5047476722" evidence="5">
    <location>
        <begin position="17"/>
        <end position="1083"/>
    </location>
</feature>
<dbReference type="PANTHER" id="PTHR24251">
    <property type="entry name" value="OVOCHYMASE-RELATED"/>
    <property type="match status" value="1"/>
</dbReference>
<keyword evidence="7" id="KW-1185">Reference proteome</keyword>
<dbReference type="SMART" id="SM00042">
    <property type="entry name" value="CUB"/>
    <property type="match status" value="1"/>
</dbReference>
<dbReference type="InterPro" id="IPR000859">
    <property type="entry name" value="CUB_dom"/>
</dbReference>
<proteinExistence type="predicted"/>
<dbReference type="PROSITE" id="PS01180">
    <property type="entry name" value="CUB"/>
    <property type="match status" value="1"/>
</dbReference>
<evidence type="ECO:0000313" key="8">
    <source>
        <dbReference type="RefSeq" id="XP_005089663.1"/>
    </source>
</evidence>
<dbReference type="Gene3D" id="2.60.120.290">
    <property type="entry name" value="Spermadhesin, CUB domain"/>
    <property type="match status" value="1"/>
</dbReference>
<keyword evidence="2" id="KW-1015">Disulfide bond</keyword>
<dbReference type="GeneID" id="101849738"/>